<evidence type="ECO:0000313" key="5">
    <source>
        <dbReference type="Proteomes" id="UP000230423"/>
    </source>
</evidence>
<dbReference type="GO" id="GO:0006511">
    <property type="term" value="P:ubiquitin-dependent protein catabolic process"/>
    <property type="evidence" value="ECO:0007669"/>
    <property type="project" value="InterPro"/>
</dbReference>
<dbReference type="GO" id="GO:0031625">
    <property type="term" value="F:ubiquitin protein ligase binding"/>
    <property type="evidence" value="ECO:0007669"/>
    <property type="project" value="InterPro"/>
</dbReference>
<dbReference type="InterPro" id="IPR045093">
    <property type="entry name" value="Cullin"/>
</dbReference>
<protein>
    <recommendedName>
        <fullName evidence="3">Cullin neddylation domain-containing protein</fullName>
    </recommendedName>
</protein>
<dbReference type="SUPFAM" id="SSF75632">
    <property type="entry name" value="Cullin homology domain"/>
    <property type="match status" value="1"/>
</dbReference>
<reference evidence="4 5" key="1">
    <citation type="submission" date="2015-09" db="EMBL/GenBank/DDBJ databases">
        <title>Draft genome of the parasitic nematode Teladorsagia circumcincta isolate WARC Sus (inbred).</title>
        <authorList>
            <person name="Mitreva M."/>
        </authorList>
    </citation>
    <scope>NUCLEOTIDE SEQUENCE [LARGE SCALE GENOMIC DNA]</scope>
    <source>
        <strain evidence="4 5">S</strain>
    </source>
</reference>
<feature type="domain" description="Cullin neddylation" evidence="3">
    <location>
        <begin position="95"/>
        <end position="162"/>
    </location>
</feature>
<dbReference type="Proteomes" id="UP000230423">
    <property type="component" value="Unassembled WGS sequence"/>
</dbReference>
<evidence type="ECO:0000256" key="2">
    <source>
        <dbReference type="ARBA" id="ARBA00022843"/>
    </source>
</evidence>
<gene>
    <name evidence="4" type="ORF">TELCIR_11039</name>
</gene>
<dbReference type="SMART" id="SM00884">
    <property type="entry name" value="Cullin_Nedd8"/>
    <property type="match status" value="1"/>
</dbReference>
<dbReference type="InterPro" id="IPR036388">
    <property type="entry name" value="WH-like_DNA-bd_sf"/>
</dbReference>
<evidence type="ECO:0000256" key="1">
    <source>
        <dbReference type="ARBA" id="ARBA00022499"/>
    </source>
</evidence>
<dbReference type="EMBL" id="KZ347735">
    <property type="protein sequence ID" value="PIO67217.1"/>
    <property type="molecule type" value="Genomic_DNA"/>
</dbReference>
<dbReference type="InterPro" id="IPR019559">
    <property type="entry name" value="Cullin_neddylation_domain"/>
</dbReference>
<sequence>MAVLLLFNDSMEYSIGSLILSLGMDKKTLSQVLVSLVKNDVLKSSESLDVSTEAKDNVIISLNQTYSNKKIKVDLSKMVMRTDTKQETETVQKNVDEDRKSVINACIVRIMKTRKRISHSQLMTEVLQQLSARFKPSVEMVKRCISQLIEKEYMRRDEAAREMYEYMA</sequence>
<dbReference type="Gene3D" id="1.10.10.10">
    <property type="entry name" value="Winged helix-like DNA-binding domain superfamily/Winged helix DNA-binding domain"/>
    <property type="match status" value="2"/>
</dbReference>
<organism evidence="4 5">
    <name type="scientific">Teladorsagia circumcincta</name>
    <name type="common">Brown stomach worm</name>
    <name type="synonym">Ostertagia circumcincta</name>
    <dbReference type="NCBI Taxonomy" id="45464"/>
    <lineage>
        <taxon>Eukaryota</taxon>
        <taxon>Metazoa</taxon>
        <taxon>Ecdysozoa</taxon>
        <taxon>Nematoda</taxon>
        <taxon>Chromadorea</taxon>
        <taxon>Rhabditida</taxon>
        <taxon>Rhabditina</taxon>
        <taxon>Rhabditomorpha</taxon>
        <taxon>Strongyloidea</taxon>
        <taxon>Trichostrongylidae</taxon>
        <taxon>Teladorsagia</taxon>
    </lineage>
</organism>
<dbReference type="PROSITE" id="PS01256">
    <property type="entry name" value="CULLIN_1"/>
    <property type="match status" value="1"/>
</dbReference>
<name>A0A2G9UAD3_TELCI</name>
<dbReference type="AlphaFoldDB" id="A0A2G9UAD3"/>
<dbReference type="SUPFAM" id="SSF46785">
    <property type="entry name" value="Winged helix' DNA-binding domain"/>
    <property type="match status" value="1"/>
</dbReference>
<dbReference type="FunFam" id="1.10.10.10:FF:000014">
    <property type="entry name" value="Cullin 1"/>
    <property type="match status" value="1"/>
</dbReference>
<dbReference type="Pfam" id="PF10557">
    <property type="entry name" value="Cullin_Nedd8"/>
    <property type="match status" value="1"/>
</dbReference>
<dbReference type="InterPro" id="IPR016157">
    <property type="entry name" value="Cullin_CS"/>
</dbReference>
<evidence type="ECO:0000313" key="4">
    <source>
        <dbReference type="EMBL" id="PIO67217.1"/>
    </source>
</evidence>
<accession>A0A2G9UAD3</accession>
<keyword evidence="2" id="KW-0832">Ubl conjugation</keyword>
<dbReference type="InterPro" id="IPR036390">
    <property type="entry name" value="WH_DNA-bd_sf"/>
</dbReference>
<keyword evidence="1" id="KW-1017">Isopeptide bond</keyword>
<keyword evidence="5" id="KW-1185">Reference proteome</keyword>
<evidence type="ECO:0000259" key="3">
    <source>
        <dbReference type="SMART" id="SM00884"/>
    </source>
</evidence>
<dbReference type="InterPro" id="IPR036317">
    <property type="entry name" value="Cullin_homology_sf"/>
</dbReference>
<dbReference type="PANTHER" id="PTHR11932">
    <property type="entry name" value="CULLIN"/>
    <property type="match status" value="1"/>
</dbReference>
<proteinExistence type="predicted"/>
<dbReference type="OrthoDB" id="27073at2759"/>
<dbReference type="GO" id="GO:0031461">
    <property type="term" value="C:cullin-RING ubiquitin ligase complex"/>
    <property type="evidence" value="ECO:0007669"/>
    <property type="project" value="InterPro"/>
</dbReference>